<dbReference type="Proteomes" id="UP000275385">
    <property type="component" value="Unassembled WGS sequence"/>
</dbReference>
<accession>A0A420XVT0</accession>
<evidence type="ECO:0000313" key="1">
    <source>
        <dbReference type="EMBL" id="RKU39747.1"/>
    </source>
</evidence>
<dbReference type="STRING" id="177199.A0A420XVT0"/>
<dbReference type="Gene3D" id="1.20.1290.10">
    <property type="entry name" value="AhpD-like"/>
    <property type="match status" value="1"/>
</dbReference>
<organism evidence="1 2">
    <name type="scientific">Coniochaeta pulveracea</name>
    <dbReference type="NCBI Taxonomy" id="177199"/>
    <lineage>
        <taxon>Eukaryota</taxon>
        <taxon>Fungi</taxon>
        <taxon>Dikarya</taxon>
        <taxon>Ascomycota</taxon>
        <taxon>Pezizomycotina</taxon>
        <taxon>Sordariomycetes</taxon>
        <taxon>Sordariomycetidae</taxon>
        <taxon>Coniochaetales</taxon>
        <taxon>Coniochaetaceae</taxon>
        <taxon>Coniochaeta</taxon>
    </lineage>
</organism>
<comment type="caution">
    <text evidence="1">The sequence shown here is derived from an EMBL/GenBank/DDBJ whole genome shotgun (WGS) entry which is preliminary data.</text>
</comment>
<name>A0A420XVT0_9PEZI</name>
<sequence length="280" mass="29887">MSKLSPAVKGLINAPFARPGQAPAPARIRQIYERIASEAAEKKYGKNPWVTLSAAATFTLNSPDSLHALFQVATNRQHNPLAAAELIREVGLKCISFNGIPRTINCLGSFRAGLDPKIQGQLSTRSSREVDTSNVSDVKSRGTALWNSIYTPFEGKLVTKLAESHPDLPVHILNSHYGPLLADPPAENRHGLASVGRALTSIVAVACLRAQTGVGPQVLSHIFGLRKAVEQGAHQSEAAEDVDGIEALASDEGCEWILKSVDSISEAIGANFAQGRESKL</sequence>
<protein>
    <recommendedName>
        <fullName evidence="3">Dol-P-Man:Man(5)GlcNAc(2)-PP-Dol alpha-1,3-mannosyltransferase</fullName>
    </recommendedName>
</protein>
<dbReference type="InterPro" id="IPR029032">
    <property type="entry name" value="AhpD-like"/>
</dbReference>
<dbReference type="InterPro" id="IPR052999">
    <property type="entry name" value="PTS1_Protein"/>
</dbReference>
<proteinExistence type="predicted"/>
<evidence type="ECO:0000313" key="2">
    <source>
        <dbReference type="Proteomes" id="UP000275385"/>
    </source>
</evidence>
<reference evidence="1 2" key="1">
    <citation type="submission" date="2018-08" db="EMBL/GenBank/DDBJ databases">
        <title>Draft genome of the lignicolous fungus Coniochaeta pulveracea.</title>
        <authorList>
            <person name="Borstlap C.J."/>
            <person name="De Witt R.N."/>
            <person name="Botha A."/>
            <person name="Volschenk H."/>
        </authorList>
    </citation>
    <scope>NUCLEOTIDE SEQUENCE [LARGE SCALE GENOMIC DNA]</scope>
    <source>
        <strain evidence="1 2">CAB683</strain>
    </source>
</reference>
<gene>
    <name evidence="1" type="ORF">DL546_000025</name>
</gene>
<dbReference type="OrthoDB" id="5392202at2759"/>
<dbReference type="AlphaFoldDB" id="A0A420XVT0"/>
<dbReference type="PANTHER" id="PTHR28180">
    <property type="entry name" value="CONSERVED MITOCHONDRIAL PROTEIN-RELATED"/>
    <property type="match status" value="1"/>
</dbReference>
<dbReference type="PANTHER" id="PTHR28180:SF2">
    <property type="entry name" value="PEROXISOMAL PROTEIN 2"/>
    <property type="match status" value="1"/>
</dbReference>
<dbReference type="EMBL" id="QVQW01000154">
    <property type="protein sequence ID" value="RKU39747.1"/>
    <property type="molecule type" value="Genomic_DNA"/>
</dbReference>
<evidence type="ECO:0008006" key="3">
    <source>
        <dbReference type="Google" id="ProtNLM"/>
    </source>
</evidence>
<keyword evidence="2" id="KW-1185">Reference proteome</keyword>
<dbReference type="SUPFAM" id="SSF69118">
    <property type="entry name" value="AhpD-like"/>
    <property type="match status" value="1"/>
</dbReference>